<dbReference type="SMART" id="SM00320">
    <property type="entry name" value="WD40"/>
    <property type="match status" value="5"/>
</dbReference>
<evidence type="ECO:0000313" key="4">
    <source>
        <dbReference type="EMBL" id="RKO98948.1"/>
    </source>
</evidence>
<proteinExistence type="predicted"/>
<name>A0A4P9X1W5_9FUNG</name>
<dbReference type="PRINTS" id="PR00320">
    <property type="entry name" value="GPROTEINBRPT"/>
</dbReference>
<feature type="repeat" description="WD" evidence="3">
    <location>
        <begin position="164"/>
        <end position="205"/>
    </location>
</feature>
<feature type="repeat" description="WD" evidence="3">
    <location>
        <begin position="118"/>
        <end position="160"/>
    </location>
</feature>
<dbReference type="Gene3D" id="2.130.10.10">
    <property type="entry name" value="YVTN repeat-like/Quinoprotein amine dehydrogenase"/>
    <property type="match status" value="2"/>
</dbReference>
<evidence type="ECO:0000256" key="2">
    <source>
        <dbReference type="ARBA" id="ARBA00022737"/>
    </source>
</evidence>
<evidence type="ECO:0000256" key="1">
    <source>
        <dbReference type="ARBA" id="ARBA00022574"/>
    </source>
</evidence>
<evidence type="ECO:0000256" key="3">
    <source>
        <dbReference type="PROSITE-ProRule" id="PRU00221"/>
    </source>
</evidence>
<dbReference type="GO" id="GO:0034198">
    <property type="term" value="P:cellular response to amino acid starvation"/>
    <property type="evidence" value="ECO:0007669"/>
    <property type="project" value="TreeGrafter"/>
</dbReference>
<dbReference type="PROSITE" id="PS50082">
    <property type="entry name" value="WD_REPEATS_2"/>
    <property type="match status" value="3"/>
</dbReference>
<dbReference type="GO" id="GO:1904263">
    <property type="term" value="P:positive regulation of TORC1 signaling"/>
    <property type="evidence" value="ECO:0007669"/>
    <property type="project" value="TreeGrafter"/>
</dbReference>
<dbReference type="PANTHER" id="PTHR46170:SF1">
    <property type="entry name" value="GATOR COMPLEX PROTEIN WDR59"/>
    <property type="match status" value="1"/>
</dbReference>
<dbReference type="InterPro" id="IPR020472">
    <property type="entry name" value="WD40_PAC1"/>
</dbReference>
<keyword evidence="5" id="KW-1185">Reference proteome</keyword>
<gene>
    <name evidence="4" type="ORF">CXG81DRAFT_15237</name>
</gene>
<dbReference type="STRING" id="1555241.A0A4P9X1W5"/>
<dbReference type="Proteomes" id="UP000274922">
    <property type="component" value="Unassembled WGS sequence"/>
</dbReference>
<reference evidence="5" key="1">
    <citation type="journal article" date="2018" name="Nat. Microbiol.">
        <title>Leveraging single-cell genomics to expand the fungal tree of life.</title>
        <authorList>
            <person name="Ahrendt S.R."/>
            <person name="Quandt C.A."/>
            <person name="Ciobanu D."/>
            <person name="Clum A."/>
            <person name="Salamov A."/>
            <person name="Andreopoulos B."/>
            <person name="Cheng J.F."/>
            <person name="Woyke T."/>
            <person name="Pelin A."/>
            <person name="Henrissat B."/>
            <person name="Reynolds N.K."/>
            <person name="Benny G.L."/>
            <person name="Smith M.E."/>
            <person name="James T.Y."/>
            <person name="Grigoriev I.V."/>
        </authorList>
    </citation>
    <scope>NUCLEOTIDE SEQUENCE [LARGE SCALE GENOMIC DNA]</scope>
    <source>
        <strain evidence="5">ATCC 52028</strain>
    </source>
</reference>
<dbReference type="PROSITE" id="PS00678">
    <property type="entry name" value="WD_REPEATS_1"/>
    <property type="match status" value="2"/>
</dbReference>
<accession>A0A4P9X1W5</accession>
<dbReference type="InterPro" id="IPR036322">
    <property type="entry name" value="WD40_repeat_dom_sf"/>
</dbReference>
<dbReference type="AlphaFoldDB" id="A0A4P9X1W5"/>
<dbReference type="OrthoDB" id="311712at2759"/>
<keyword evidence="1 3" id="KW-0853">WD repeat</keyword>
<dbReference type="GO" id="GO:0035859">
    <property type="term" value="C:Seh1-associated complex"/>
    <property type="evidence" value="ECO:0007669"/>
    <property type="project" value="TreeGrafter"/>
</dbReference>
<dbReference type="SUPFAM" id="SSF50978">
    <property type="entry name" value="WD40 repeat-like"/>
    <property type="match status" value="1"/>
</dbReference>
<evidence type="ECO:0000313" key="5">
    <source>
        <dbReference type="Proteomes" id="UP000274922"/>
    </source>
</evidence>
<dbReference type="PROSITE" id="PS50294">
    <property type="entry name" value="WD_REPEATS_REGION"/>
    <property type="match status" value="2"/>
</dbReference>
<dbReference type="EMBL" id="ML014339">
    <property type="protein sequence ID" value="RKO98948.1"/>
    <property type="molecule type" value="Genomic_DNA"/>
</dbReference>
<feature type="non-terminal residue" evidence="4">
    <location>
        <position position="311"/>
    </location>
</feature>
<dbReference type="InterPro" id="IPR049567">
    <property type="entry name" value="WDR59-like"/>
</dbReference>
<dbReference type="GO" id="GO:0005774">
    <property type="term" value="C:vacuolar membrane"/>
    <property type="evidence" value="ECO:0007669"/>
    <property type="project" value="TreeGrafter"/>
</dbReference>
<dbReference type="Pfam" id="PF00400">
    <property type="entry name" value="WD40"/>
    <property type="match status" value="3"/>
</dbReference>
<dbReference type="InterPro" id="IPR019775">
    <property type="entry name" value="WD40_repeat_CS"/>
</dbReference>
<sequence length="311" mass="35382">MTIHLDIPGTALSVSPTGQHAVLAAKRGLYVLDLDKTWEAPRVFQHMTSWESQWTVQDVQWNPHLSRSSWIATTSNQRALVWNIDRGGRAAQAAAGHEPATMMPPAVPGSTENVEFILQRHKRTVVDLNWSPFHPESLVTCSYDSWVHLWDLRRNTNSAPAASFCAWTAAATQVKFNKQNAYVIASSHDTDVRLWDLRKGSTPVVTLVAHMAKVYGIDWRPDRDHHLVTCGQDGLVKMWDTHNPRVPQCELNTGSPVWRARFTPFDASHIVTMAQRRDCFLSLWNLDDLSRPVHVFTGHRDLPREFVWRRG</sequence>
<dbReference type="InterPro" id="IPR001680">
    <property type="entry name" value="WD40_rpt"/>
</dbReference>
<keyword evidence="2" id="KW-0677">Repeat</keyword>
<organism evidence="4 5">
    <name type="scientific">Caulochytrium protostelioides</name>
    <dbReference type="NCBI Taxonomy" id="1555241"/>
    <lineage>
        <taxon>Eukaryota</taxon>
        <taxon>Fungi</taxon>
        <taxon>Fungi incertae sedis</taxon>
        <taxon>Chytridiomycota</taxon>
        <taxon>Chytridiomycota incertae sedis</taxon>
        <taxon>Chytridiomycetes</taxon>
        <taxon>Caulochytriales</taxon>
        <taxon>Caulochytriaceae</taxon>
        <taxon>Caulochytrium</taxon>
    </lineage>
</organism>
<dbReference type="GO" id="GO:0035591">
    <property type="term" value="F:signaling adaptor activity"/>
    <property type="evidence" value="ECO:0007669"/>
    <property type="project" value="TreeGrafter"/>
</dbReference>
<protein>
    <submittedName>
        <fullName evidence="4">Uncharacterized protein</fullName>
    </submittedName>
</protein>
<dbReference type="PANTHER" id="PTHR46170">
    <property type="entry name" value="GATOR COMPLEX PROTEIN WDR59"/>
    <property type="match status" value="1"/>
</dbReference>
<dbReference type="InterPro" id="IPR015943">
    <property type="entry name" value="WD40/YVTN_repeat-like_dom_sf"/>
</dbReference>
<feature type="repeat" description="WD" evidence="3">
    <location>
        <begin position="207"/>
        <end position="240"/>
    </location>
</feature>